<evidence type="ECO:0000313" key="4">
    <source>
        <dbReference type="Proteomes" id="UP001156601"/>
    </source>
</evidence>
<accession>A0AA37SVM6</accession>
<comment type="caution">
    <text evidence="3">The sequence shown here is derived from an EMBL/GenBank/DDBJ whole genome shotgun (WGS) entry which is preliminary data.</text>
</comment>
<organism evidence="3 4">
    <name type="scientific">Agaribacter marinus</name>
    <dbReference type="NCBI Taxonomy" id="1431249"/>
    <lineage>
        <taxon>Bacteria</taxon>
        <taxon>Pseudomonadati</taxon>
        <taxon>Pseudomonadota</taxon>
        <taxon>Gammaproteobacteria</taxon>
        <taxon>Alteromonadales</taxon>
        <taxon>Alteromonadaceae</taxon>
        <taxon>Agaribacter</taxon>
    </lineage>
</organism>
<reference evidence="3" key="1">
    <citation type="journal article" date="2014" name="Int. J. Syst. Evol. Microbiol.">
        <title>Complete genome sequence of Corynebacterium casei LMG S-19264T (=DSM 44701T), isolated from a smear-ripened cheese.</title>
        <authorList>
            <consortium name="US DOE Joint Genome Institute (JGI-PGF)"/>
            <person name="Walter F."/>
            <person name="Albersmeier A."/>
            <person name="Kalinowski J."/>
            <person name="Ruckert C."/>
        </authorList>
    </citation>
    <scope>NUCLEOTIDE SEQUENCE</scope>
    <source>
        <strain evidence="3">NBRC 110023</strain>
    </source>
</reference>
<dbReference type="InterPro" id="IPR002347">
    <property type="entry name" value="SDR_fam"/>
</dbReference>
<dbReference type="EMBL" id="BSOT01000005">
    <property type="protein sequence ID" value="GLR69569.1"/>
    <property type="molecule type" value="Genomic_DNA"/>
</dbReference>
<sequence length="245" mass="25364">MENFKVIVTGGSHGIGKATALEFAARGAHVLITGRNMGPLDEVASQHKNITALAADSADPSSAELIISNAISLWGKLDILVNNAGAGAILPLEDATEKQITDIFSINIVASSLLARAAIPHLKASKGAIVNVSSAIGSKPSAGLSHYGASKAALDYLTRAWALELAPEIRVNAVAPGPTESGALTGMMGLSKEQAQAVIEQEKAIIPLKQRGTPKDISRWILMLSDPASTWVTGQIIGIDGGFSL</sequence>
<dbReference type="FunFam" id="3.40.50.720:FF:000084">
    <property type="entry name" value="Short-chain dehydrogenase reductase"/>
    <property type="match status" value="1"/>
</dbReference>
<dbReference type="AlphaFoldDB" id="A0AA37SVM6"/>
<dbReference type="Gene3D" id="3.40.50.720">
    <property type="entry name" value="NAD(P)-binding Rossmann-like Domain"/>
    <property type="match status" value="1"/>
</dbReference>
<keyword evidence="4" id="KW-1185">Reference proteome</keyword>
<dbReference type="PANTHER" id="PTHR43975:SF2">
    <property type="entry name" value="EG:BACR7A4.14 PROTEIN-RELATED"/>
    <property type="match status" value="1"/>
</dbReference>
<name>A0AA37SVM6_9ALTE</name>
<dbReference type="PANTHER" id="PTHR43975">
    <property type="entry name" value="ZGC:101858"/>
    <property type="match status" value="1"/>
</dbReference>
<dbReference type="SMART" id="SM00822">
    <property type="entry name" value="PKS_KR"/>
    <property type="match status" value="1"/>
</dbReference>
<reference evidence="3" key="2">
    <citation type="submission" date="2023-01" db="EMBL/GenBank/DDBJ databases">
        <title>Draft genome sequence of Agaribacter marinus strain NBRC 110023.</title>
        <authorList>
            <person name="Sun Q."/>
            <person name="Mori K."/>
        </authorList>
    </citation>
    <scope>NUCLEOTIDE SEQUENCE</scope>
    <source>
        <strain evidence="3">NBRC 110023</strain>
    </source>
</reference>
<proteinExistence type="inferred from homology"/>
<comment type="similarity">
    <text evidence="1">Belongs to the short-chain dehydrogenases/reductases (SDR) family.</text>
</comment>
<dbReference type="InterPro" id="IPR036291">
    <property type="entry name" value="NAD(P)-bd_dom_sf"/>
</dbReference>
<gene>
    <name evidence="3" type="ORF">GCM10007852_04770</name>
</gene>
<dbReference type="CDD" id="cd05233">
    <property type="entry name" value="SDR_c"/>
    <property type="match status" value="1"/>
</dbReference>
<evidence type="ECO:0000256" key="1">
    <source>
        <dbReference type="ARBA" id="ARBA00006484"/>
    </source>
</evidence>
<dbReference type="Proteomes" id="UP001156601">
    <property type="component" value="Unassembled WGS sequence"/>
</dbReference>
<protein>
    <submittedName>
        <fullName evidence="3">Ketoreductase</fullName>
    </submittedName>
</protein>
<dbReference type="PRINTS" id="PR00080">
    <property type="entry name" value="SDRFAMILY"/>
</dbReference>
<feature type="domain" description="Ketoreductase" evidence="2">
    <location>
        <begin position="4"/>
        <end position="181"/>
    </location>
</feature>
<dbReference type="InterPro" id="IPR057326">
    <property type="entry name" value="KR_dom"/>
</dbReference>
<dbReference type="Pfam" id="PF13561">
    <property type="entry name" value="adh_short_C2"/>
    <property type="match status" value="1"/>
</dbReference>
<dbReference type="RefSeq" id="WP_284215893.1">
    <property type="nucleotide sequence ID" value="NZ_BSOT01000005.1"/>
</dbReference>
<dbReference type="PRINTS" id="PR00081">
    <property type="entry name" value="GDHRDH"/>
</dbReference>
<evidence type="ECO:0000259" key="2">
    <source>
        <dbReference type="SMART" id="SM00822"/>
    </source>
</evidence>
<evidence type="ECO:0000313" key="3">
    <source>
        <dbReference type="EMBL" id="GLR69569.1"/>
    </source>
</evidence>
<dbReference type="InterPro" id="IPR020904">
    <property type="entry name" value="Sc_DH/Rdtase_CS"/>
</dbReference>
<dbReference type="PROSITE" id="PS00061">
    <property type="entry name" value="ADH_SHORT"/>
    <property type="match status" value="1"/>
</dbReference>
<dbReference type="SUPFAM" id="SSF51735">
    <property type="entry name" value="NAD(P)-binding Rossmann-fold domains"/>
    <property type="match status" value="1"/>
</dbReference>